<dbReference type="InterPro" id="IPR011049">
    <property type="entry name" value="Serralysin-like_metalloprot_C"/>
</dbReference>
<comment type="subcellular location">
    <subcellularLocation>
        <location evidence="1">Secreted</location>
    </subcellularLocation>
</comment>
<dbReference type="InterPro" id="IPR001343">
    <property type="entry name" value="Hemolysn_Ca-bd"/>
</dbReference>
<dbReference type="SUPFAM" id="SSF51120">
    <property type="entry name" value="beta-Roll"/>
    <property type="match status" value="1"/>
</dbReference>
<keyword evidence="3" id="KW-0106">Calcium</keyword>
<dbReference type="EMBL" id="CAADFG010000005">
    <property type="protein sequence ID" value="VFJ87836.1"/>
    <property type="molecule type" value="Genomic_DNA"/>
</dbReference>
<reference evidence="4" key="1">
    <citation type="submission" date="2019-02" db="EMBL/GenBank/DDBJ databases">
        <authorList>
            <person name="Gruber-Vodicka R. H."/>
            <person name="Seah K. B. B."/>
        </authorList>
    </citation>
    <scope>NUCLEOTIDE SEQUENCE</scope>
    <source>
        <strain evidence="6">BECK_SA2B12</strain>
        <strain evidence="4">BECK_SA2B15</strain>
        <strain evidence="5">BECK_SA2B20</strain>
    </source>
</reference>
<dbReference type="EMBL" id="CAADFJ010000005">
    <property type="protein sequence ID" value="VFJ96235.1"/>
    <property type="molecule type" value="Genomic_DNA"/>
</dbReference>
<dbReference type="Gene3D" id="2.150.10.10">
    <property type="entry name" value="Serralysin-like metalloprotease, C-terminal"/>
    <property type="match status" value="2"/>
</dbReference>
<keyword evidence="2" id="KW-0964">Secreted</keyword>
<evidence type="ECO:0000256" key="3">
    <source>
        <dbReference type="ARBA" id="ARBA00022837"/>
    </source>
</evidence>
<dbReference type="InterPro" id="IPR050557">
    <property type="entry name" value="RTX_toxin/Mannuronan_C5-epim"/>
</dbReference>
<gene>
    <name evidence="4" type="ORF">BECKH772A_GA0070896_1000531</name>
    <name evidence="5" type="ORF">BECKH772B_GA0070898_1000531</name>
    <name evidence="6" type="ORF">BECKH772C_GA0070978_1000531</name>
</gene>
<dbReference type="PANTHER" id="PTHR38340:SF1">
    <property type="entry name" value="S-LAYER PROTEIN"/>
    <property type="match status" value="1"/>
</dbReference>
<sequence>MNRKNRISGNILRKMKIPGCLPEESSYSRAARLPAVGLLALFATGPAFAAGPGGNTERFPDYKPAHTVIKCPHIPEGLKEIPKCAGQTATCIGTEGIDLILGSDHSDVIVAGAGNDVVHGDAEGDIICGGPGNDSLMGARGADHLFGGPGNDWLFGAPDGDELNGGEGDFDVLWGGPGYDDLDGGPGTHDVCMLQREMGDFDAEGCNTVYPPPGYTHDAEPDPGVLRKAEPLKL</sequence>
<dbReference type="PRINTS" id="PR00313">
    <property type="entry name" value="CABNDNGRPT"/>
</dbReference>
<evidence type="ECO:0000256" key="2">
    <source>
        <dbReference type="ARBA" id="ARBA00022525"/>
    </source>
</evidence>
<dbReference type="GO" id="GO:0005576">
    <property type="term" value="C:extracellular region"/>
    <property type="evidence" value="ECO:0007669"/>
    <property type="project" value="UniProtKB-SubCell"/>
</dbReference>
<dbReference type="GO" id="GO:0005509">
    <property type="term" value="F:calcium ion binding"/>
    <property type="evidence" value="ECO:0007669"/>
    <property type="project" value="InterPro"/>
</dbReference>
<dbReference type="InterPro" id="IPR018511">
    <property type="entry name" value="Hemolysin-typ_Ca-bd_CS"/>
</dbReference>
<evidence type="ECO:0000313" key="4">
    <source>
        <dbReference type="EMBL" id="VFJ87836.1"/>
    </source>
</evidence>
<dbReference type="EMBL" id="CAADFI010000005">
    <property type="protein sequence ID" value="VFJ89545.1"/>
    <property type="molecule type" value="Genomic_DNA"/>
</dbReference>
<accession>A0A450U7U6</accession>
<dbReference type="PANTHER" id="PTHR38340">
    <property type="entry name" value="S-LAYER PROTEIN"/>
    <property type="match status" value="1"/>
</dbReference>
<organism evidence="4">
    <name type="scientific">Candidatus Kentrum eta</name>
    <dbReference type="NCBI Taxonomy" id="2126337"/>
    <lineage>
        <taxon>Bacteria</taxon>
        <taxon>Pseudomonadati</taxon>
        <taxon>Pseudomonadota</taxon>
        <taxon>Gammaproteobacteria</taxon>
        <taxon>Candidatus Kentrum</taxon>
    </lineage>
</organism>
<evidence type="ECO:0000256" key="1">
    <source>
        <dbReference type="ARBA" id="ARBA00004613"/>
    </source>
</evidence>
<proteinExistence type="predicted"/>
<name>A0A450U7U6_9GAMM</name>
<evidence type="ECO:0000313" key="5">
    <source>
        <dbReference type="EMBL" id="VFJ89545.1"/>
    </source>
</evidence>
<evidence type="ECO:0000313" key="6">
    <source>
        <dbReference type="EMBL" id="VFJ96235.1"/>
    </source>
</evidence>
<dbReference type="PROSITE" id="PS00330">
    <property type="entry name" value="HEMOLYSIN_CALCIUM"/>
    <property type="match status" value="1"/>
</dbReference>
<dbReference type="Pfam" id="PF00353">
    <property type="entry name" value="HemolysinCabind"/>
    <property type="match status" value="2"/>
</dbReference>
<dbReference type="AlphaFoldDB" id="A0A450U7U6"/>
<protein>
    <submittedName>
        <fullName evidence="4">Hemolysin-type calcium-binding repeat-containing protein</fullName>
    </submittedName>
</protein>